<dbReference type="SUPFAM" id="SSF48150">
    <property type="entry name" value="DNA-glycosylase"/>
    <property type="match status" value="1"/>
</dbReference>
<keyword evidence="1" id="KW-0862">Zinc</keyword>
<dbReference type="InterPro" id="IPR005019">
    <property type="entry name" value="Adenine_glyco"/>
</dbReference>
<feature type="binding site" evidence="1">
    <location>
        <position position="179"/>
    </location>
    <ligand>
        <name>Zn(2+)</name>
        <dbReference type="ChEBI" id="CHEBI:29105"/>
    </ligand>
</feature>
<evidence type="ECO:0000313" key="2">
    <source>
        <dbReference type="EMBL" id="HJD96052.1"/>
    </source>
</evidence>
<dbReference type="Proteomes" id="UP000698963">
    <property type="component" value="Unassembled WGS sequence"/>
</dbReference>
<feature type="binding site" evidence="1">
    <location>
        <position position="5"/>
    </location>
    <ligand>
        <name>Zn(2+)</name>
        <dbReference type="ChEBI" id="CHEBI:29105"/>
    </ligand>
</feature>
<dbReference type="PANTHER" id="PTHR30037">
    <property type="entry name" value="DNA-3-METHYLADENINE GLYCOSYLASE 1"/>
    <property type="match status" value="1"/>
</dbReference>
<sequence length="196" mass="22524">MEKACTWCLSHELLRRYHDTEWGVPVHDDRLLFEHLMLEVMQCGLSWLLMLKKRDIFRRVLADFQAEELAAFTERDIEAALLAPGMIRSRRKVESVAANARAYLAMQKEFGSFHEWLWNFTDGRMLVYAGHDGAVPAKNALSDRISMELKARGFRHLGSITVYSMLQACGIINDHERSCPRFHAVMQGAKVAWIDG</sequence>
<reference evidence="2" key="2">
    <citation type="submission" date="2021-09" db="EMBL/GenBank/DDBJ databases">
        <authorList>
            <person name="Gilroy R."/>
        </authorList>
    </citation>
    <scope>NUCLEOTIDE SEQUENCE</scope>
    <source>
        <strain evidence="2">ChiGjej2B2-19336</strain>
    </source>
</reference>
<dbReference type="InterPro" id="IPR011257">
    <property type="entry name" value="DNA_glycosylase"/>
</dbReference>
<dbReference type="Pfam" id="PF03352">
    <property type="entry name" value="Adenine_glyco"/>
    <property type="match status" value="1"/>
</dbReference>
<accession>A0A921AUJ2</accession>
<dbReference type="PANTHER" id="PTHR30037:SF4">
    <property type="entry name" value="DNA-3-METHYLADENINE GLYCOSYLASE I"/>
    <property type="match status" value="1"/>
</dbReference>
<name>A0A921AUJ2_9BACT</name>
<organism evidence="2 3">
    <name type="scientific">Mailhella massiliensis</name>
    <dbReference type="NCBI Taxonomy" id="1903261"/>
    <lineage>
        <taxon>Bacteria</taxon>
        <taxon>Pseudomonadati</taxon>
        <taxon>Thermodesulfobacteriota</taxon>
        <taxon>Desulfovibrionia</taxon>
        <taxon>Desulfovibrionales</taxon>
        <taxon>Desulfovibrionaceae</taxon>
        <taxon>Mailhella</taxon>
    </lineage>
</organism>
<gene>
    <name evidence="2" type="ORF">K8W16_00165</name>
</gene>
<protein>
    <submittedName>
        <fullName evidence="2">DNA-3-methyladenine glycosylase I</fullName>
    </submittedName>
</protein>
<dbReference type="GO" id="GO:0008725">
    <property type="term" value="F:DNA-3-methyladenine glycosylase activity"/>
    <property type="evidence" value="ECO:0007669"/>
    <property type="project" value="InterPro"/>
</dbReference>
<feature type="binding site" evidence="1">
    <location>
        <position position="18"/>
    </location>
    <ligand>
        <name>Zn(2+)</name>
        <dbReference type="ChEBI" id="CHEBI:29105"/>
    </ligand>
</feature>
<comment type="caution">
    <text evidence="2">The sequence shown here is derived from an EMBL/GenBank/DDBJ whole genome shotgun (WGS) entry which is preliminary data.</text>
</comment>
<evidence type="ECO:0000256" key="1">
    <source>
        <dbReference type="PIRSR" id="PIRSR605019-1"/>
    </source>
</evidence>
<dbReference type="RefSeq" id="WP_304120114.1">
    <property type="nucleotide sequence ID" value="NZ_DYZA01000004.1"/>
</dbReference>
<evidence type="ECO:0000313" key="3">
    <source>
        <dbReference type="Proteomes" id="UP000698963"/>
    </source>
</evidence>
<dbReference type="Gene3D" id="1.10.340.30">
    <property type="entry name" value="Hypothetical protein, domain 2"/>
    <property type="match status" value="1"/>
</dbReference>
<dbReference type="GO" id="GO:0006284">
    <property type="term" value="P:base-excision repair"/>
    <property type="evidence" value="ECO:0007669"/>
    <property type="project" value="InterPro"/>
</dbReference>
<keyword evidence="1" id="KW-0479">Metal-binding</keyword>
<feature type="binding site" evidence="1">
    <location>
        <position position="175"/>
    </location>
    <ligand>
        <name>Zn(2+)</name>
        <dbReference type="ChEBI" id="CHEBI:29105"/>
    </ligand>
</feature>
<dbReference type="AlphaFoldDB" id="A0A921AUJ2"/>
<dbReference type="InterPro" id="IPR052891">
    <property type="entry name" value="DNA-3mA_glycosylase"/>
</dbReference>
<dbReference type="GO" id="GO:0046872">
    <property type="term" value="F:metal ion binding"/>
    <property type="evidence" value="ECO:0007669"/>
    <property type="project" value="UniProtKB-KW"/>
</dbReference>
<proteinExistence type="predicted"/>
<reference evidence="2" key="1">
    <citation type="journal article" date="2021" name="PeerJ">
        <title>Extensive microbial diversity within the chicken gut microbiome revealed by metagenomics and culture.</title>
        <authorList>
            <person name="Gilroy R."/>
            <person name="Ravi A."/>
            <person name="Getino M."/>
            <person name="Pursley I."/>
            <person name="Horton D.L."/>
            <person name="Alikhan N.F."/>
            <person name="Baker D."/>
            <person name="Gharbi K."/>
            <person name="Hall N."/>
            <person name="Watson M."/>
            <person name="Adriaenssens E.M."/>
            <person name="Foster-Nyarko E."/>
            <person name="Jarju S."/>
            <person name="Secka A."/>
            <person name="Antonio M."/>
            <person name="Oren A."/>
            <person name="Chaudhuri R.R."/>
            <person name="La Ragione R."/>
            <person name="Hildebrand F."/>
            <person name="Pallen M.J."/>
        </authorList>
    </citation>
    <scope>NUCLEOTIDE SEQUENCE</scope>
    <source>
        <strain evidence="2">ChiGjej2B2-19336</strain>
    </source>
</reference>
<dbReference type="EMBL" id="DYZA01000004">
    <property type="protein sequence ID" value="HJD96052.1"/>
    <property type="molecule type" value="Genomic_DNA"/>
</dbReference>